<keyword evidence="3" id="KW-0507">mRNA processing</keyword>
<dbReference type="STRING" id="1314790.A0A1Y1Z207"/>
<feature type="region of interest" description="Disordered" evidence="9">
    <location>
        <begin position="1"/>
        <end position="21"/>
    </location>
</feature>
<dbReference type="AlphaFoldDB" id="A0A1Y1Z207"/>
<evidence type="ECO:0000313" key="12">
    <source>
        <dbReference type="Proteomes" id="UP000193498"/>
    </source>
</evidence>
<evidence type="ECO:0000256" key="2">
    <source>
        <dbReference type="ARBA" id="ARBA00006695"/>
    </source>
</evidence>
<dbReference type="SMART" id="SM01083">
    <property type="entry name" value="Cir_N"/>
    <property type="match status" value="1"/>
</dbReference>
<feature type="compositionally biased region" description="Basic and acidic residues" evidence="9">
    <location>
        <begin position="318"/>
        <end position="331"/>
    </location>
</feature>
<evidence type="ECO:0000256" key="3">
    <source>
        <dbReference type="ARBA" id="ARBA00022664"/>
    </source>
</evidence>
<feature type="compositionally biased region" description="Basic residues" evidence="9">
    <location>
        <begin position="234"/>
        <end position="247"/>
    </location>
</feature>
<dbReference type="InterPro" id="IPR051376">
    <property type="entry name" value="CWC25_splicing_factor"/>
</dbReference>
<dbReference type="GO" id="GO:0005684">
    <property type="term" value="C:U2-type spliceosomal complex"/>
    <property type="evidence" value="ECO:0007669"/>
    <property type="project" value="TreeGrafter"/>
</dbReference>
<keyword evidence="12" id="KW-1185">Reference proteome</keyword>
<feature type="coiled-coil region" evidence="8">
    <location>
        <begin position="455"/>
        <end position="484"/>
    </location>
</feature>
<evidence type="ECO:0000256" key="8">
    <source>
        <dbReference type="SAM" id="Coils"/>
    </source>
</evidence>
<evidence type="ECO:0000256" key="4">
    <source>
        <dbReference type="ARBA" id="ARBA00022728"/>
    </source>
</evidence>
<feature type="compositionally biased region" description="Basic residues" evidence="9">
    <location>
        <begin position="378"/>
        <end position="391"/>
    </location>
</feature>
<feature type="compositionally biased region" description="Basic and acidic residues" evidence="9">
    <location>
        <begin position="193"/>
        <end position="205"/>
    </location>
</feature>
<protein>
    <recommendedName>
        <fullName evidence="10">CBF1-interacting co-repressor CIR N-terminal domain-containing protein</fullName>
    </recommendedName>
</protein>
<evidence type="ECO:0000256" key="5">
    <source>
        <dbReference type="ARBA" id="ARBA00023054"/>
    </source>
</evidence>
<dbReference type="InterPro" id="IPR019339">
    <property type="entry name" value="CIR_N_dom"/>
</dbReference>
<name>A0A1Y1Z207_9FUNG</name>
<comment type="caution">
    <text evidence="11">The sequence shown here is derived from an EMBL/GenBank/DDBJ whole genome shotgun (WGS) entry which is preliminary data.</text>
</comment>
<evidence type="ECO:0000256" key="6">
    <source>
        <dbReference type="ARBA" id="ARBA00023187"/>
    </source>
</evidence>
<dbReference type="Proteomes" id="UP000193498">
    <property type="component" value="Unassembled WGS sequence"/>
</dbReference>
<evidence type="ECO:0000313" key="11">
    <source>
        <dbReference type="EMBL" id="ORY04206.1"/>
    </source>
</evidence>
<proteinExistence type="inferred from homology"/>
<keyword evidence="6" id="KW-0508">mRNA splicing</keyword>
<evidence type="ECO:0000256" key="1">
    <source>
        <dbReference type="ARBA" id="ARBA00004123"/>
    </source>
</evidence>
<dbReference type="PANTHER" id="PTHR16196:SF0">
    <property type="entry name" value="PRE-MRNA-SPLICING FACTOR CWC25 HOMOLOG"/>
    <property type="match status" value="1"/>
</dbReference>
<dbReference type="GO" id="GO:0000398">
    <property type="term" value="P:mRNA splicing, via spliceosome"/>
    <property type="evidence" value="ECO:0007669"/>
    <property type="project" value="TreeGrafter"/>
</dbReference>
<evidence type="ECO:0000259" key="10">
    <source>
        <dbReference type="SMART" id="SM01083"/>
    </source>
</evidence>
<dbReference type="Pfam" id="PF10197">
    <property type="entry name" value="Cir_N"/>
    <property type="match status" value="1"/>
</dbReference>
<comment type="subcellular location">
    <subcellularLocation>
        <location evidence="1">Nucleus</location>
    </subcellularLocation>
</comment>
<feature type="region of interest" description="Disordered" evidence="9">
    <location>
        <begin position="154"/>
        <end position="391"/>
    </location>
</feature>
<dbReference type="OrthoDB" id="21123at2759"/>
<feature type="compositionally biased region" description="Basic residues" evidence="9">
    <location>
        <begin position="206"/>
        <end position="223"/>
    </location>
</feature>
<accession>A0A1Y1Z207</accession>
<dbReference type="InterPro" id="IPR022209">
    <property type="entry name" value="CWC25"/>
</dbReference>
<dbReference type="Pfam" id="PF12542">
    <property type="entry name" value="CWC25"/>
    <property type="match status" value="1"/>
</dbReference>
<evidence type="ECO:0000256" key="7">
    <source>
        <dbReference type="ARBA" id="ARBA00023242"/>
    </source>
</evidence>
<feature type="compositionally biased region" description="Basic and acidic residues" evidence="9">
    <location>
        <begin position="259"/>
        <end position="268"/>
    </location>
</feature>
<gene>
    <name evidence="11" type="ORF">K493DRAFT_311432</name>
</gene>
<feature type="compositionally biased region" description="Basic residues" evidence="9">
    <location>
        <begin position="297"/>
        <end position="317"/>
    </location>
</feature>
<feature type="coiled-coil region" evidence="8">
    <location>
        <begin position="23"/>
        <end position="57"/>
    </location>
</feature>
<feature type="compositionally biased region" description="Basic residues" evidence="9">
    <location>
        <begin position="173"/>
        <end position="192"/>
    </location>
</feature>
<reference evidence="11 12" key="1">
    <citation type="submission" date="2016-07" db="EMBL/GenBank/DDBJ databases">
        <title>Pervasive Adenine N6-methylation of Active Genes in Fungi.</title>
        <authorList>
            <consortium name="DOE Joint Genome Institute"/>
            <person name="Mondo S.J."/>
            <person name="Dannebaum R.O."/>
            <person name="Kuo R.C."/>
            <person name="Labutti K."/>
            <person name="Haridas S."/>
            <person name="Kuo A."/>
            <person name="Salamov A."/>
            <person name="Ahrendt S.R."/>
            <person name="Lipzen A."/>
            <person name="Sullivan W."/>
            <person name="Andreopoulos W.B."/>
            <person name="Clum A."/>
            <person name="Lindquist E."/>
            <person name="Daum C."/>
            <person name="Ramamoorthy G.K."/>
            <person name="Gryganskyi A."/>
            <person name="Culley D."/>
            <person name="Magnuson J.K."/>
            <person name="James T.Y."/>
            <person name="O'Malley M.A."/>
            <person name="Stajich J.E."/>
            <person name="Spatafora J.W."/>
            <person name="Visel A."/>
            <person name="Grigoriev I.V."/>
        </authorList>
    </citation>
    <scope>NUCLEOTIDE SEQUENCE [LARGE SCALE GENOMIC DNA]</scope>
    <source>
        <strain evidence="11 12">CBS 931.73</strain>
    </source>
</reference>
<dbReference type="EMBL" id="MCFE01000037">
    <property type="protein sequence ID" value="ORY04206.1"/>
    <property type="molecule type" value="Genomic_DNA"/>
</dbReference>
<dbReference type="InParanoid" id="A0A1Y1Z207"/>
<comment type="similarity">
    <text evidence="2">Belongs to the CWC25 family.</text>
</comment>
<evidence type="ECO:0000256" key="9">
    <source>
        <dbReference type="SAM" id="MobiDB-lite"/>
    </source>
</evidence>
<keyword evidence="4" id="KW-0747">Spliceosome</keyword>
<dbReference type="PANTHER" id="PTHR16196">
    <property type="entry name" value="CELL CYCLE CONTROL PROTEIN CWF25"/>
    <property type="match status" value="1"/>
</dbReference>
<feature type="compositionally biased region" description="Basic and acidic residues" evidence="9">
    <location>
        <begin position="224"/>
        <end position="233"/>
    </location>
</feature>
<keyword evidence="5 8" id="KW-0175">Coiled coil</keyword>
<keyword evidence="7" id="KW-0539">Nucleus</keyword>
<feature type="domain" description="CBF1-interacting co-repressor CIR N-terminal" evidence="10">
    <location>
        <begin position="11"/>
        <end position="47"/>
    </location>
</feature>
<organism evidence="11 12">
    <name type="scientific">Basidiobolus meristosporus CBS 931.73</name>
    <dbReference type="NCBI Taxonomy" id="1314790"/>
    <lineage>
        <taxon>Eukaryota</taxon>
        <taxon>Fungi</taxon>
        <taxon>Fungi incertae sedis</taxon>
        <taxon>Zoopagomycota</taxon>
        <taxon>Entomophthoromycotina</taxon>
        <taxon>Basidiobolomycetes</taxon>
        <taxon>Basidiobolales</taxon>
        <taxon>Basidiobolaceae</taxon>
        <taxon>Basidiobolus</taxon>
    </lineage>
</organism>
<sequence length="528" mass="61941">MGGGDLNLKKSWHPATLRNQERVWKEEQKALEEQKKLDQLKKELDEERQLQELQRLQESSGARKRSEKLDWMYAAGPTQSSATQNDDLEAFLLGKKRVDSLIEQGTKVSELSQDSSSVFVNTINVNANTYRDTQAKVREDPLLAIRRREQESLKMIMNNPLKMKQYEKQLSKKKDKKKSKKSKRDKEKKRRHSDSDNEEKANSRSKERKHHRRASPRSISPRRGRNESRDRSSSPHRGRKQSPRRNQRSPPRSISPRRGRNESRDRSLSPRRGRNASRDRSLSPRRGRNASRDRSPSPRRGRNGNRNRSPSPRRSRHDNRDRSKSPNDRSLRSKHANGRNRSQSRSPDRVEKTHRFRREPSPLSPRESRGEQQPTRYVRGRSRSRSPNHRKIQAITLHLDLTNLVTMRVRPDRNLVHPVHSVSRKTAMADEAVTLDMSIVELEKQRRLREMAEAAQSLDQERKQRVEEINRQEAEEALREQQARMSRGDASKARFLNEAHKAAYFNSIDLGERTRRNRAQFQRRDAEM</sequence>